<feature type="transmembrane region" description="Helical" evidence="6">
    <location>
        <begin position="60"/>
        <end position="81"/>
    </location>
</feature>
<dbReference type="PANTHER" id="PTHR33529:SF6">
    <property type="entry name" value="YJGP_YJGQ FAMILY PERMEASE"/>
    <property type="match status" value="1"/>
</dbReference>
<evidence type="ECO:0000313" key="8">
    <source>
        <dbReference type="Proteomes" id="UP000245449"/>
    </source>
</evidence>
<feature type="transmembrane region" description="Helical" evidence="6">
    <location>
        <begin position="395"/>
        <end position="412"/>
    </location>
</feature>
<dbReference type="EMBL" id="QCZI01000012">
    <property type="protein sequence ID" value="PWA04586.1"/>
    <property type="molecule type" value="Genomic_DNA"/>
</dbReference>
<keyword evidence="3 6" id="KW-0812">Transmembrane</keyword>
<evidence type="ECO:0000256" key="2">
    <source>
        <dbReference type="ARBA" id="ARBA00022475"/>
    </source>
</evidence>
<dbReference type="GO" id="GO:0043190">
    <property type="term" value="C:ATP-binding cassette (ABC) transporter complex"/>
    <property type="evidence" value="ECO:0007669"/>
    <property type="project" value="TreeGrafter"/>
</dbReference>
<evidence type="ECO:0000256" key="4">
    <source>
        <dbReference type="ARBA" id="ARBA00022989"/>
    </source>
</evidence>
<feature type="transmembrane region" description="Helical" evidence="6">
    <location>
        <begin position="102"/>
        <end position="122"/>
    </location>
</feature>
<keyword evidence="5 6" id="KW-0472">Membrane</keyword>
<dbReference type="RefSeq" id="WP_116725227.1">
    <property type="nucleotide sequence ID" value="NZ_QCZI01000012.1"/>
</dbReference>
<comment type="subcellular location">
    <subcellularLocation>
        <location evidence="1">Cell membrane</location>
        <topology evidence="1">Multi-pass membrane protein</topology>
    </subcellularLocation>
</comment>
<feature type="transmembrane region" description="Helical" evidence="6">
    <location>
        <begin position="424"/>
        <end position="447"/>
    </location>
</feature>
<reference evidence="7 8" key="1">
    <citation type="submission" date="2018-04" db="EMBL/GenBank/DDBJ databases">
        <title>Flavobacterium sp. nov., isolated from glacier ice.</title>
        <authorList>
            <person name="Liu Q."/>
            <person name="Xin Y.-H."/>
        </authorList>
    </citation>
    <scope>NUCLEOTIDE SEQUENCE [LARGE SCALE GENOMIC DNA]</scope>
    <source>
        <strain evidence="7 8">RB1R5</strain>
    </source>
</reference>
<keyword evidence="4 6" id="KW-1133">Transmembrane helix</keyword>
<feature type="transmembrane region" description="Helical" evidence="6">
    <location>
        <begin position="370"/>
        <end position="388"/>
    </location>
</feature>
<feature type="transmembrane region" description="Helical" evidence="6">
    <location>
        <begin position="12"/>
        <end position="36"/>
    </location>
</feature>
<keyword evidence="2" id="KW-1003">Cell membrane</keyword>
<evidence type="ECO:0000256" key="3">
    <source>
        <dbReference type="ARBA" id="ARBA00022692"/>
    </source>
</evidence>
<dbReference type="PANTHER" id="PTHR33529">
    <property type="entry name" value="SLR0882 PROTEIN-RELATED"/>
    <property type="match status" value="1"/>
</dbReference>
<name>A0A2U1JHH4_9FLAO</name>
<dbReference type="GO" id="GO:0015920">
    <property type="term" value="P:lipopolysaccharide transport"/>
    <property type="evidence" value="ECO:0007669"/>
    <property type="project" value="TreeGrafter"/>
</dbReference>
<keyword evidence="8" id="KW-1185">Reference proteome</keyword>
<evidence type="ECO:0000256" key="1">
    <source>
        <dbReference type="ARBA" id="ARBA00004651"/>
    </source>
</evidence>
<gene>
    <name evidence="7" type="ORF">DB895_09985</name>
</gene>
<dbReference type="InterPro" id="IPR005495">
    <property type="entry name" value="LptG/LptF_permease"/>
</dbReference>
<evidence type="ECO:0000256" key="5">
    <source>
        <dbReference type="ARBA" id="ARBA00023136"/>
    </source>
</evidence>
<organism evidence="7 8">
    <name type="scientific">Flavobacterium psychrotolerans</name>
    <dbReference type="NCBI Taxonomy" id="2169410"/>
    <lineage>
        <taxon>Bacteria</taxon>
        <taxon>Pseudomonadati</taxon>
        <taxon>Bacteroidota</taxon>
        <taxon>Flavobacteriia</taxon>
        <taxon>Flavobacteriales</taxon>
        <taxon>Flavobacteriaceae</taxon>
        <taxon>Flavobacterium</taxon>
    </lineage>
</organism>
<dbReference type="Pfam" id="PF03739">
    <property type="entry name" value="LptF_LptG"/>
    <property type="match status" value="1"/>
</dbReference>
<protein>
    <submittedName>
        <fullName evidence="7">Permease</fullName>
    </submittedName>
</protein>
<accession>A0A2U1JHH4</accession>
<evidence type="ECO:0000313" key="7">
    <source>
        <dbReference type="EMBL" id="PWA04586.1"/>
    </source>
</evidence>
<dbReference type="Proteomes" id="UP000245449">
    <property type="component" value="Unassembled WGS sequence"/>
</dbReference>
<sequence>MKILDKYILKTFAITFTSVFVILFFIFILQTVWLFISELAGKDLDVVLIFKFLLFKMPSLFPLVLPLSVLLSSIMTFGDLSENYEFAAMKSAGISLQRTMKSLFFLILGLSLAAFFFANNVIPFAEYKFINFRKDIAQMKPAMAIAEGQFSDVGNYNIKVDKKSGENGNLLKGITIHKKSNNFDGSKNVIKAKTGELISNKKSNILKLVLNDGFYYEDIVPKKYEERKNLPFAKSSFKKYIINIDLSKLNNSEGQDYKITNTNTMLNLNELKYTIDSLNKSYKKDILSFTENIYQRTGVANRYGYNPEIKKTVLKPNLLSNFNPKEQSEILNFANNTIVSSSYSIDASKTEMEAKQKVINSHWIALYDKFVIAFACILMFFIGAPLGAIIRKGGLGLPMVFAVLIFIIYHFINTFGKKVAQENGITPFLGCWMSSIVLTPIAILLTYRATNDIGLINIDVLLLPFQKLLKKIFPPQN</sequence>
<dbReference type="OrthoDB" id="1096108at2"/>
<proteinExistence type="predicted"/>
<comment type="caution">
    <text evidence="7">The sequence shown here is derived from an EMBL/GenBank/DDBJ whole genome shotgun (WGS) entry which is preliminary data.</text>
</comment>
<dbReference type="AlphaFoldDB" id="A0A2U1JHH4"/>
<evidence type="ECO:0000256" key="6">
    <source>
        <dbReference type="SAM" id="Phobius"/>
    </source>
</evidence>